<evidence type="ECO:0000313" key="4">
    <source>
        <dbReference type="RefSeq" id="XP_033536222.1"/>
    </source>
</evidence>
<evidence type="ECO:0000313" key="3">
    <source>
        <dbReference type="Proteomes" id="UP000504638"/>
    </source>
</evidence>
<accession>A0A6G1G9L3</accession>
<reference evidence="4" key="2">
    <citation type="submission" date="2020-04" db="EMBL/GenBank/DDBJ databases">
        <authorList>
            <consortium name="NCBI Genome Project"/>
        </authorList>
    </citation>
    <scope>NUCLEOTIDE SEQUENCE</scope>
    <source>
        <strain evidence="4">CBS 781.70</strain>
    </source>
</reference>
<name>A0A6G1G9L3_9PEZI</name>
<sequence>MAVVRITTEQRREAGGFKVFALIDPDKHGLCTPYRGMRNEVFFLSHFRDNLPGRTVEARSVHWGNRAMGVAFQLGKGAEILSEQGGISDRDGTSDDGGEIWGLEDGERDGTARNGNNDPFHRQTGFQPADNQHGAPTAHAGQIQEKDLAGSILHVAESFGDQLKDLVRNYKQTGDATKLKTLWYLVGNSNTGYCPLPTRLAQFLRIDIAFPADQYEALAVDIRAVWPDIVTANAYSLMLTRDVMVSTGLIVEYRLCRAFLAEALYRLSKVPTPFMTLSKAQVTALVFEAFHTVERIMPRKIQAPPRIQAPLSP</sequence>
<dbReference type="EMBL" id="ML975153">
    <property type="protein sequence ID" value="KAF1814591.1"/>
    <property type="molecule type" value="Genomic_DNA"/>
</dbReference>
<proteinExistence type="predicted"/>
<evidence type="ECO:0000313" key="2">
    <source>
        <dbReference type="EMBL" id="KAF1814591.1"/>
    </source>
</evidence>
<dbReference type="Proteomes" id="UP000504638">
    <property type="component" value="Unplaced"/>
</dbReference>
<dbReference type="AlphaFoldDB" id="A0A6G1G9L3"/>
<feature type="region of interest" description="Disordered" evidence="1">
    <location>
        <begin position="103"/>
        <end position="137"/>
    </location>
</feature>
<protein>
    <submittedName>
        <fullName evidence="2 4">Uncharacterized protein</fullName>
    </submittedName>
</protein>
<reference evidence="2 4" key="1">
    <citation type="submission" date="2020-01" db="EMBL/GenBank/DDBJ databases">
        <authorList>
            <consortium name="DOE Joint Genome Institute"/>
            <person name="Haridas S."/>
            <person name="Albert R."/>
            <person name="Binder M."/>
            <person name="Bloem J."/>
            <person name="Labutti K."/>
            <person name="Salamov A."/>
            <person name="Andreopoulos B."/>
            <person name="Baker S.E."/>
            <person name="Barry K."/>
            <person name="Bills G."/>
            <person name="Bluhm B.H."/>
            <person name="Cannon C."/>
            <person name="Castanera R."/>
            <person name="Culley D.E."/>
            <person name="Daum C."/>
            <person name="Ezra D."/>
            <person name="Gonzalez J.B."/>
            <person name="Henrissat B."/>
            <person name="Kuo A."/>
            <person name="Liang C."/>
            <person name="Lipzen A."/>
            <person name="Lutzoni F."/>
            <person name="Magnuson J."/>
            <person name="Mondo S."/>
            <person name="Nolan M."/>
            <person name="Ohm R."/>
            <person name="Pangilinan J."/>
            <person name="Park H.-J."/>
            <person name="Ramirez L."/>
            <person name="Alfaro M."/>
            <person name="Sun H."/>
            <person name="Tritt A."/>
            <person name="Yoshinaga Y."/>
            <person name="Zwiers L.-H."/>
            <person name="Turgeon B.G."/>
            <person name="Goodwin S.B."/>
            <person name="Spatafora J.W."/>
            <person name="Crous P.W."/>
            <person name="Grigoriev I.V."/>
        </authorList>
    </citation>
    <scope>NUCLEOTIDE SEQUENCE</scope>
    <source>
        <strain evidence="2 4">CBS 781.70</strain>
    </source>
</reference>
<reference evidence="4" key="3">
    <citation type="submission" date="2025-04" db="UniProtKB">
        <authorList>
            <consortium name="RefSeq"/>
        </authorList>
    </citation>
    <scope>IDENTIFICATION</scope>
    <source>
        <strain evidence="4">CBS 781.70</strain>
    </source>
</reference>
<gene>
    <name evidence="2 4" type="ORF">P152DRAFT_456861</name>
</gene>
<organism evidence="2">
    <name type="scientific">Eremomyces bilateralis CBS 781.70</name>
    <dbReference type="NCBI Taxonomy" id="1392243"/>
    <lineage>
        <taxon>Eukaryota</taxon>
        <taxon>Fungi</taxon>
        <taxon>Dikarya</taxon>
        <taxon>Ascomycota</taxon>
        <taxon>Pezizomycotina</taxon>
        <taxon>Dothideomycetes</taxon>
        <taxon>Dothideomycetes incertae sedis</taxon>
        <taxon>Eremomycetales</taxon>
        <taxon>Eremomycetaceae</taxon>
        <taxon>Eremomyces</taxon>
    </lineage>
</organism>
<evidence type="ECO:0000256" key="1">
    <source>
        <dbReference type="SAM" id="MobiDB-lite"/>
    </source>
</evidence>
<dbReference type="GeneID" id="54419674"/>
<dbReference type="RefSeq" id="XP_033536222.1">
    <property type="nucleotide sequence ID" value="XM_033679104.1"/>
</dbReference>
<keyword evidence="3" id="KW-1185">Reference proteome</keyword>